<name>A0A914YE82_9BILA</name>
<proteinExistence type="predicted"/>
<protein>
    <submittedName>
        <fullName evidence="3">Uncharacterized protein</fullName>
    </submittedName>
</protein>
<dbReference type="WBParaSite" id="PSU_v2.g18562.t1">
    <property type="protein sequence ID" value="PSU_v2.g18562.t1"/>
    <property type="gene ID" value="PSU_v2.g18562"/>
</dbReference>
<dbReference type="Proteomes" id="UP000887577">
    <property type="component" value="Unplaced"/>
</dbReference>
<keyword evidence="1" id="KW-0732">Signal</keyword>
<dbReference type="AlphaFoldDB" id="A0A914YE82"/>
<evidence type="ECO:0000313" key="2">
    <source>
        <dbReference type="Proteomes" id="UP000887577"/>
    </source>
</evidence>
<accession>A0A914YE82</accession>
<feature type="chain" id="PRO_5036952434" evidence="1">
    <location>
        <begin position="18"/>
        <end position="109"/>
    </location>
</feature>
<sequence>MYFTLFYLLIFFPFTSSTIIGKCNTDTLPPSWLSTAGHGINDWGTAGINLGGNNFCLVGNKSAEIVEVSYHINITQASNFETEILTTLDSGNLTNACLNQDPRIHYCQL</sequence>
<reference evidence="3" key="1">
    <citation type="submission" date="2022-11" db="UniProtKB">
        <authorList>
            <consortium name="WormBaseParasite"/>
        </authorList>
    </citation>
    <scope>IDENTIFICATION</scope>
</reference>
<evidence type="ECO:0000313" key="3">
    <source>
        <dbReference type="WBParaSite" id="PSU_v2.g18562.t1"/>
    </source>
</evidence>
<keyword evidence="2" id="KW-1185">Reference proteome</keyword>
<evidence type="ECO:0000256" key="1">
    <source>
        <dbReference type="SAM" id="SignalP"/>
    </source>
</evidence>
<organism evidence="2 3">
    <name type="scientific">Panagrolaimus superbus</name>
    <dbReference type="NCBI Taxonomy" id="310955"/>
    <lineage>
        <taxon>Eukaryota</taxon>
        <taxon>Metazoa</taxon>
        <taxon>Ecdysozoa</taxon>
        <taxon>Nematoda</taxon>
        <taxon>Chromadorea</taxon>
        <taxon>Rhabditida</taxon>
        <taxon>Tylenchina</taxon>
        <taxon>Panagrolaimomorpha</taxon>
        <taxon>Panagrolaimoidea</taxon>
        <taxon>Panagrolaimidae</taxon>
        <taxon>Panagrolaimus</taxon>
    </lineage>
</organism>
<feature type="signal peptide" evidence="1">
    <location>
        <begin position="1"/>
        <end position="17"/>
    </location>
</feature>